<evidence type="ECO:0008006" key="8">
    <source>
        <dbReference type="Google" id="ProtNLM"/>
    </source>
</evidence>
<dbReference type="PANTHER" id="PTHR30250">
    <property type="entry name" value="PST FAMILY PREDICTED COLANIC ACID TRANSPORTER"/>
    <property type="match status" value="1"/>
</dbReference>
<organism evidence="7">
    <name type="scientific">[Clostridium] nexile</name>
    <dbReference type="NCBI Taxonomy" id="29361"/>
    <lineage>
        <taxon>Bacteria</taxon>
        <taxon>Bacillati</taxon>
        <taxon>Bacillota</taxon>
        <taxon>Clostridia</taxon>
        <taxon>Lachnospirales</taxon>
        <taxon>Lachnospiraceae</taxon>
        <taxon>Tyzzerella</taxon>
    </lineage>
</organism>
<protein>
    <recommendedName>
        <fullName evidence="8">Polysaccharide biosynthesis protein C-terminal domain-containing protein</fullName>
    </recommendedName>
</protein>
<dbReference type="PANTHER" id="PTHR30250:SF26">
    <property type="entry name" value="PSMA PROTEIN"/>
    <property type="match status" value="1"/>
</dbReference>
<comment type="subcellular location">
    <subcellularLocation>
        <location evidence="1">Cell membrane</location>
        <topology evidence="1">Multi-pass membrane protein</topology>
    </subcellularLocation>
</comment>
<keyword evidence="4 6" id="KW-1133">Transmembrane helix</keyword>
<feature type="transmembrane region" description="Helical" evidence="6">
    <location>
        <begin position="51"/>
        <end position="73"/>
    </location>
</feature>
<feature type="transmembrane region" description="Helical" evidence="6">
    <location>
        <begin position="461"/>
        <end position="486"/>
    </location>
</feature>
<evidence type="ECO:0000256" key="3">
    <source>
        <dbReference type="ARBA" id="ARBA00022692"/>
    </source>
</evidence>
<sequence length="504" mass="55346">MRSEQAFKNMVANLFLQVIVFASGIILPRFFLEAYGSNINGMITSINQFLAYLGLAEAGVGTASVVALYAPLANNNTKEVNGVLSAARRFYNRSGMLFLGLVGVLTVVYPFMISGQLDNTLVRSMILVLASSTLVDYFFLGKYRVLLTANQEGYIVALIQSAGTLVNMVLSIALIYQGANVLWVKAVATGVYMLRLFLVKRYAKKRYPELDFHVEPSTSALTQRGAALLHQVVGIIVNNTDVVLLTILLGKGSLLEVSVYGVYNLIVYAVNMLLTSFSNGLTAGFGEVISKGESETLRKSYSTYEYMYIIILFIVTVCMGVLILPFVSVYTMNMTDTNYMRSVIAGLFTVIVLLQNIRIPGLTIICAAGHYKETRYQAILEAVINIIVSVLCIHKFGMAGVLFGTACSYAYRSVEVMIYNHKKLVKGSGGKSLARVLRNLVMSILLIFAGIKFVPQQMDSFIIWFVYALAAGVVSAVAIVVVNMGFEPKEFKALIKRVTGIIRK</sequence>
<dbReference type="AlphaFoldDB" id="A0A6N2UMN7"/>
<gene>
    <name evidence="7" type="ORF">CNLFYP112_02141</name>
</gene>
<evidence type="ECO:0000256" key="1">
    <source>
        <dbReference type="ARBA" id="ARBA00004651"/>
    </source>
</evidence>
<dbReference type="InterPro" id="IPR050833">
    <property type="entry name" value="Poly_Biosynth_Transport"/>
</dbReference>
<feature type="transmembrane region" description="Helical" evidence="6">
    <location>
        <begin position="153"/>
        <end position="176"/>
    </location>
</feature>
<keyword evidence="2" id="KW-1003">Cell membrane</keyword>
<evidence type="ECO:0000256" key="4">
    <source>
        <dbReference type="ARBA" id="ARBA00022989"/>
    </source>
</evidence>
<dbReference type="GO" id="GO:0005886">
    <property type="term" value="C:plasma membrane"/>
    <property type="evidence" value="ECO:0007669"/>
    <property type="project" value="UniProtKB-SubCell"/>
</dbReference>
<evidence type="ECO:0000256" key="5">
    <source>
        <dbReference type="ARBA" id="ARBA00023136"/>
    </source>
</evidence>
<proteinExistence type="predicted"/>
<evidence type="ECO:0000313" key="7">
    <source>
        <dbReference type="EMBL" id="VYT18283.1"/>
    </source>
</evidence>
<feature type="transmembrane region" description="Helical" evidence="6">
    <location>
        <begin position="182"/>
        <end position="198"/>
    </location>
</feature>
<keyword evidence="5 6" id="KW-0472">Membrane</keyword>
<accession>A0A6N2UMN7</accession>
<evidence type="ECO:0000256" key="2">
    <source>
        <dbReference type="ARBA" id="ARBA00022475"/>
    </source>
</evidence>
<name>A0A6N2UMN7_9FIRM</name>
<feature type="transmembrane region" description="Helical" evidence="6">
    <location>
        <begin position="12"/>
        <end position="31"/>
    </location>
</feature>
<evidence type="ECO:0000256" key="6">
    <source>
        <dbReference type="SAM" id="Phobius"/>
    </source>
</evidence>
<reference evidence="7" key="1">
    <citation type="submission" date="2019-11" db="EMBL/GenBank/DDBJ databases">
        <authorList>
            <person name="Feng L."/>
        </authorList>
    </citation>
    <scope>NUCLEOTIDE SEQUENCE</scope>
    <source>
        <strain evidence="7">CnexileLFYP112</strain>
    </source>
</reference>
<feature type="transmembrane region" description="Helical" evidence="6">
    <location>
        <begin position="94"/>
        <end position="115"/>
    </location>
</feature>
<dbReference type="EMBL" id="CACRTG010000021">
    <property type="protein sequence ID" value="VYT18283.1"/>
    <property type="molecule type" value="Genomic_DNA"/>
</dbReference>
<feature type="transmembrane region" description="Helical" evidence="6">
    <location>
        <begin position="306"/>
        <end position="331"/>
    </location>
</feature>
<feature type="transmembrane region" description="Helical" evidence="6">
    <location>
        <begin position="343"/>
        <end position="371"/>
    </location>
</feature>
<feature type="transmembrane region" description="Helical" evidence="6">
    <location>
        <begin position="383"/>
        <end position="411"/>
    </location>
</feature>
<feature type="transmembrane region" description="Helical" evidence="6">
    <location>
        <begin position="432"/>
        <end position="455"/>
    </location>
</feature>
<keyword evidence="3 6" id="KW-0812">Transmembrane</keyword>
<feature type="transmembrane region" description="Helical" evidence="6">
    <location>
        <begin position="265"/>
        <end position="286"/>
    </location>
</feature>
<feature type="transmembrane region" description="Helical" evidence="6">
    <location>
        <begin position="121"/>
        <end position="141"/>
    </location>
</feature>